<keyword evidence="1" id="KW-0472">Membrane</keyword>
<name>A0A8T3AGL6_DENNO</name>
<dbReference type="Proteomes" id="UP000829196">
    <property type="component" value="Unassembled WGS sequence"/>
</dbReference>
<dbReference type="AlphaFoldDB" id="A0A8T3AGL6"/>
<feature type="transmembrane region" description="Helical" evidence="1">
    <location>
        <begin position="34"/>
        <end position="53"/>
    </location>
</feature>
<sequence>MLGQNASLLSFTGACRVLYFLHDRVREASFAFSLYACSSIIVSVNGAVAAAAAGKFHSGDYLP</sequence>
<comment type="caution">
    <text evidence="2">The sequence shown here is derived from an EMBL/GenBank/DDBJ whole genome shotgun (WGS) entry which is preliminary data.</text>
</comment>
<keyword evidence="1" id="KW-1133">Transmembrane helix</keyword>
<evidence type="ECO:0000313" key="3">
    <source>
        <dbReference type="Proteomes" id="UP000829196"/>
    </source>
</evidence>
<organism evidence="2 3">
    <name type="scientific">Dendrobium nobile</name>
    <name type="common">Orchid</name>
    <dbReference type="NCBI Taxonomy" id="94219"/>
    <lineage>
        <taxon>Eukaryota</taxon>
        <taxon>Viridiplantae</taxon>
        <taxon>Streptophyta</taxon>
        <taxon>Embryophyta</taxon>
        <taxon>Tracheophyta</taxon>
        <taxon>Spermatophyta</taxon>
        <taxon>Magnoliopsida</taxon>
        <taxon>Liliopsida</taxon>
        <taxon>Asparagales</taxon>
        <taxon>Orchidaceae</taxon>
        <taxon>Epidendroideae</taxon>
        <taxon>Malaxideae</taxon>
        <taxon>Dendrobiinae</taxon>
        <taxon>Dendrobium</taxon>
    </lineage>
</organism>
<reference evidence="2" key="1">
    <citation type="journal article" date="2022" name="Front. Genet.">
        <title>Chromosome-Scale Assembly of the Dendrobium nobile Genome Provides Insights Into the Molecular Mechanism of the Biosynthesis of the Medicinal Active Ingredient of Dendrobium.</title>
        <authorList>
            <person name="Xu Q."/>
            <person name="Niu S.-C."/>
            <person name="Li K.-L."/>
            <person name="Zheng P.-J."/>
            <person name="Zhang X.-J."/>
            <person name="Jia Y."/>
            <person name="Liu Y."/>
            <person name="Niu Y.-X."/>
            <person name="Yu L.-H."/>
            <person name="Chen D.-F."/>
            <person name="Zhang G.-Q."/>
        </authorList>
    </citation>
    <scope>NUCLEOTIDE SEQUENCE</scope>
    <source>
        <tissue evidence="2">Leaf</tissue>
    </source>
</reference>
<keyword evidence="1" id="KW-0812">Transmembrane</keyword>
<accession>A0A8T3AGL6</accession>
<keyword evidence="3" id="KW-1185">Reference proteome</keyword>
<evidence type="ECO:0000313" key="2">
    <source>
        <dbReference type="EMBL" id="KAI0495290.1"/>
    </source>
</evidence>
<protein>
    <submittedName>
        <fullName evidence="2">Uncharacterized protein</fullName>
    </submittedName>
</protein>
<evidence type="ECO:0000256" key="1">
    <source>
        <dbReference type="SAM" id="Phobius"/>
    </source>
</evidence>
<dbReference type="EMBL" id="JAGYWB010000017">
    <property type="protein sequence ID" value="KAI0495290.1"/>
    <property type="molecule type" value="Genomic_DNA"/>
</dbReference>
<proteinExistence type="predicted"/>
<gene>
    <name evidence="2" type="ORF">KFK09_025440</name>
</gene>